<dbReference type="eggNOG" id="ENOG50333QE">
    <property type="taxonomic scope" value="Bacteria"/>
</dbReference>
<dbReference type="AlphaFoldDB" id="A0A098QV83"/>
<evidence type="ECO:0000313" key="2">
    <source>
        <dbReference type="Proteomes" id="UP000029692"/>
    </source>
</evidence>
<evidence type="ECO:0000313" key="1">
    <source>
        <dbReference type="EMBL" id="KGE71644.1"/>
    </source>
</evidence>
<accession>A0A098QV83</accession>
<organism evidence="1 2">
    <name type="scientific">Spirochaeta lutea</name>
    <dbReference type="NCBI Taxonomy" id="1480694"/>
    <lineage>
        <taxon>Bacteria</taxon>
        <taxon>Pseudomonadati</taxon>
        <taxon>Spirochaetota</taxon>
        <taxon>Spirochaetia</taxon>
        <taxon>Spirochaetales</taxon>
        <taxon>Spirochaetaceae</taxon>
        <taxon>Spirochaeta</taxon>
    </lineage>
</organism>
<reference evidence="1 2" key="1">
    <citation type="submission" date="2014-05" db="EMBL/GenBank/DDBJ databases">
        <title>De novo Genome Sequence of Spirocheata sp.</title>
        <authorList>
            <person name="Shivani Y."/>
            <person name="Subhash Y."/>
            <person name="Tushar L."/>
            <person name="Sasikala C."/>
            <person name="Ramana C.V."/>
        </authorList>
    </citation>
    <scope>NUCLEOTIDE SEQUENCE [LARGE SCALE GENOMIC DNA]</scope>
    <source>
        <strain evidence="1 2">JC230</strain>
    </source>
</reference>
<dbReference type="Proteomes" id="UP000029692">
    <property type="component" value="Unassembled WGS sequence"/>
</dbReference>
<gene>
    <name evidence="1" type="ORF">DC28_10265</name>
</gene>
<name>A0A098QV83_9SPIO</name>
<comment type="caution">
    <text evidence="1">The sequence shown here is derived from an EMBL/GenBank/DDBJ whole genome shotgun (WGS) entry which is preliminary data.</text>
</comment>
<sequence>MISKSEQDKIYCANCLHCKIIPTPAEEGEGCVLRVRCARGMWKKRLGEEKIYKYFTVTRRSIESCPHYEAMGEVSEFLRNLKDSLPLKDEIYDPLTLQTLPEDQ</sequence>
<dbReference type="EMBL" id="JNUP01000065">
    <property type="protein sequence ID" value="KGE71644.1"/>
    <property type="molecule type" value="Genomic_DNA"/>
</dbReference>
<dbReference type="RefSeq" id="WP_037548081.1">
    <property type="nucleotide sequence ID" value="NZ_JNUP01000065.1"/>
</dbReference>
<dbReference type="STRING" id="1480694.DC28_10265"/>
<proteinExistence type="predicted"/>
<protein>
    <submittedName>
        <fullName evidence="1">Uncharacterized protein</fullName>
    </submittedName>
</protein>
<dbReference type="OrthoDB" id="361342at2"/>
<keyword evidence="2" id="KW-1185">Reference proteome</keyword>